<name>A0A9K3E5T8_HELAN</name>
<dbReference type="EMBL" id="MNCJ02000330">
    <property type="protein sequence ID" value="KAF5766609.1"/>
    <property type="molecule type" value="Genomic_DNA"/>
</dbReference>
<dbReference type="Proteomes" id="UP000215914">
    <property type="component" value="Unassembled WGS sequence"/>
</dbReference>
<organism evidence="2 3">
    <name type="scientific">Helianthus annuus</name>
    <name type="common">Common sunflower</name>
    <dbReference type="NCBI Taxonomy" id="4232"/>
    <lineage>
        <taxon>Eukaryota</taxon>
        <taxon>Viridiplantae</taxon>
        <taxon>Streptophyta</taxon>
        <taxon>Embryophyta</taxon>
        <taxon>Tracheophyta</taxon>
        <taxon>Spermatophyta</taxon>
        <taxon>Magnoliopsida</taxon>
        <taxon>eudicotyledons</taxon>
        <taxon>Gunneridae</taxon>
        <taxon>Pentapetalae</taxon>
        <taxon>asterids</taxon>
        <taxon>campanulids</taxon>
        <taxon>Asterales</taxon>
        <taxon>Asteraceae</taxon>
        <taxon>Asteroideae</taxon>
        <taxon>Heliantheae alliance</taxon>
        <taxon>Heliantheae</taxon>
        <taxon>Helianthus</taxon>
    </lineage>
</organism>
<protein>
    <submittedName>
        <fullName evidence="2">Cellulose synthase (UDP-forming)</fullName>
        <ecNumber evidence="2">2.4.1.12</ecNumber>
    </submittedName>
</protein>
<reference evidence="2" key="2">
    <citation type="submission" date="2020-06" db="EMBL/GenBank/DDBJ databases">
        <title>Helianthus annuus Genome sequencing and assembly Release 2.</title>
        <authorList>
            <person name="Gouzy J."/>
            <person name="Langlade N."/>
            <person name="Munos S."/>
        </authorList>
    </citation>
    <scope>NUCLEOTIDE SEQUENCE</scope>
    <source>
        <tissue evidence="2">Leaves</tissue>
    </source>
</reference>
<feature type="region of interest" description="Disordered" evidence="1">
    <location>
        <begin position="68"/>
        <end position="89"/>
    </location>
</feature>
<keyword evidence="2" id="KW-0808">Transferase</keyword>
<gene>
    <name evidence="2" type="ORF">HanXRQr2_Chr15g0717391</name>
</gene>
<evidence type="ECO:0000256" key="1">
    <source>
        <dbReference type="SAM" id="MobiDB-lite"/>
    </source>
</evidence>
<keyword evidence="2" id="KW-0328">Glycosyltransferase</keyword>
<dbReference type="Gramene" id="mRNA:HanXRQr2_Chr15g0717391">
    <property type="protein sequence ID" value="mRNA:HanXRQr2_Chr15g0717391"/>
    <property type="gene ID" value="HanXRQr2_Chr15g0717391"/>
</dbReference>
<keyword evidence="3" id="KW-1185">Reference proteome</keyword>
<evidence type="ECO:0000313" key="3">
    <source>
        <dbReference type="Proteomes" id="UP000215914"/>
    </source>
</evidence>
<dbReference type="AlphaFoldDB" id="A0A9K3E5T8"/>
<dbReference type="EC" id="2.4.1.12" evidence="2"/>
<proteinExistence type="predicted"/>
<accession>A0A9K3E5T8</accession>
<sequence>MSSILLSRFFLQLNNGRGPYASGYASSEVDGATLKPEIPLLTYSQEDDGISADKHALIIPPFMNRAKHDHPMSVSDTTSSVSLPPRPMDPKKDLAVYGYGTVV</sequence>
<dbReference type="GO" id="GO:0016760">
    <property type="term" value="F:cellulose synthase (UDP-forming) activity"/>
    <property type="evidence" value="ECO:0007669"/>
    <property type="project" value="UniProtKB-EC"/>
</dbReference>
<evidence type="ECO:0000313" key="2">
    <source>
        <dbReference type="EMBL" id="KAF5766609.1"/>
    </source>
</evidence>
<comment type="caution">
    <text evidence="2">The sequence shown here is derived from an EMBL/GenBank/DDBJ whole genome shotgun (WGS) entry which is preliminary data.</text>
</comment>
<reference evidence="2" key="1">
    <citation type="journal article" date="2017" name="Nature">
        <title>The sunflower genome provides insights into oil metabolism, flowering and Asterid evolution.</title>
        <authorList>
            <person name="Badouin H."/>
            <person name="Gouzy J."/>
            <person name="Grassa C.J."/>
            <person name="Murat F."/>
            <person name="Staton S.E."/>
            <person name="Cottret L."/>
            <person name="Lelandais-Briere C."/>
            <person name="Owens G.L."/>
            <person name="Carrere S."/>
            <person name="Mayjonade B."/>
            <person name="Legrand L."/>
            <person name="Gill N."/>
            <person name="Kane N.C."/>
            <person name="Bowers J.E."/>
            <person name="Hubner S."/>
            <person name="Bellec A."/>
            <person name="Berard A."/>
            <person name="Berges H."/>
            <person name="Blanchet N."/>
            <person name="Boniface M.C."/>
            <person name="Brunel D."/>
            <person name="Catrice O."/>
            <person name="Chaidir N."/>
            <person name="Claudel C."/>
            <person name="Donnadieu C."/>
            <person name="Faraut T."/>
            <person name="Fievet G."/>
            <person name="Helmstetter N."/>
            <person name="King M."/>
            <person name="Knapp S.J."/>
            <person name="Lai Z."/>
            <person name="Le Paslier M.C."/>
            <person name="Lippi Y."/>
            <person name="Lorenzon L."/>
            <person name="Mandel J.R."/>
            <person name="Marage G."/>
            <person name="Marchand G."/>
            <person name="Marquand E."/>
            <person name="Bret-Mestries E."/>
            <person name="Morien E."/>
            <person name="Nambeesan S."/>
            <person name="Nguyen T."/>
            <person name="Pegot-Espagnet P."/>
            <person name="Pouilly N."/>
            <person name="Raftis F."/>
            <person name="Sallet E."/>
            <person name="Schiex T."/>
            <person name="Thomas J."/>
            <person name="Vandecasteele C."/>
            <person name="Vares D."/>
            <person name="Vear F."/>
            <person name="Vautrin S."/>
            <person name="Crespi M."/>
            <person name="Mangin B."/>
            <person name="Burke J.M."/>
            <person name="Salse J."/>
            <person name="Munos S."/>
            <person name="Vincourt P."/>
            <person name="Rieseberg L.H."/>
            <person name="Langlade N.B."/>
        </authorList>
    </citation>
    <scope>NUCLEOTIDE SEQUENCE</scope>
    <source>
        <tissue evidence="2">Leaves</tissue>
    </source>
</reference>